<evidence type="ECO:0000313" key="3">
    <source>
        <dbReference type="Proteomes" id="UP000887013"/>
    </source>
</evidence>
<dbReference type="AlphaFoldDB" id="A0A8X6Q0K4"/>
<accession>A0A8X6Q0K4</accession>
<feature type="region of interest" description="Disordered" evidence="1">
    <location>
        <begin position="60"/>
        <end position="79"/>
    </location>
</feature>
<sequence>MLTVTYSTHSFRGPAPLWEPCSSDNSGIYIEAPNKVVDLAFLDSFTRLRSPRHFLAAEISERNTSASPGSFPKDSVPDL</sequence>
<name>A0A8X6Q0K4_NEPPI</name>
<organism evidence="2 3">
    <name type="scientific">Nephila pilipes</name>
    <name type="common">Giant wood spider</name>
    <name type="synonym">Nephila maculata</name>
    <dbReference type="NCBI Taxonomy" id="299642"/>
    <lineage>
        <taxon>Eukaryota</taxon>
        <taxon>Metazoa</taxon>
        <taxon>Ecdysozoa</taxon>
        <taxon>Arthropoda</taxon>
        <taxon>Chelicerata</taxon>
        <taxon>Arachnida</taxon>
        <taxon>Araneae</taxon>
        <taxon>Araneomorphae</taxon>
        <taxon>Entelegynae</taxon>
        <taxon>Araneoidea</taxon>
        <taxon>Nephilidae</taxon>
        <taxon>Nephila</taxon>
    </lineage>
</organism>
<gene>
    <name evidence="2" type="ORF">NPIL_222861</name>
</gene>
<proteinExistence type="predicted"/>
<dbReference type="Proteomes" id="UP000887013">
    <property type="component" value="Unassembled WGS sequence"/>
</dbReference>
<dbReference type="EMBL" id="BMAW01026146">
    <property type="protein sequence ID" value="GFT95751.1"/>
    <property type="molecule type" value="Genomic_DNA"/>
</dbReference>
<keyword evidence="3" id="KW-1185">Reference proteome</keyword>
<protein>
    <submittedName>
        <fullName evidence="2">Uncharacterized protein</fullName>
    </submittedName>
</protein>
<evidence type="ECO:0000313" key="2">
    <source>
        <dbReference type="EMBL" id="GFT95751.1"/>
    </source>
</evidence>
<reference evidence="2" key="1">
    <citation type="submission" date="2020-08" db="EMBL/GenBank/DDBJ databases">
        <title>Multicomponent nature underlies the extraordinary mechanical properties of spider dragline silk.</title>
        <authorList>
            <person name="Kono N."/>
            <person name="Nakamura H."/>
            <person name="Mori M."/>
            <person name="Yoshida Y."/>
            <person name="Ohtoshi R."/>
            <person name="Malay A.D."/>
            <person name="Moran D.A.P."/>
            <person name="Tomita M."/>
            <person name="Numata K."/>
            <person name="Arakawa K."/>
        </authorList>
    </citation>
    <scope>NUCLEOTIDE SEQUENCE</scope>
</reference>
<comment type="caution">
    <text evidence="2">The sequence shown here is derived from an EMBL/GenBank/DDBJ whole genome shotgun (WGS) entry which is preliminary data.</text>
</comment>
<evidence type="ECO:0000256" key="1">
    <source>
        <dbReference type="SAM" id="MobiDB-lite"/>
    </source>
</evidence>